<proteinExistence type="predicted"/>
<reference evidence="1 2" key="1">
    <citation type="journal article" date="2009" name="Nature">
        <title>The Sorghum bicolor genome and the diversification of grasses.</title>
        <authorList>
            <person name="Paterson A.H."/>
            <person name="Bowers J.E."/>
            <person name="Bruggmann R."/>
            <person name="Dubchak I."/>
            <person name="Grimwood J."/>
            <person name="Gundlach H."/>
            <person name="Haberer G."/>
            <person name="Hellsten U."/>
            <person name="Mitros T."/>
            <person name="Poliakov A."/>
            <person name="Schmutz J."/>
            <person name="Spannagl M."/>
            <person name="Tang H."/>
            <person name="Wang X."/>
            <person name="Wicker T."/>
            <person name="Bharti A.K."/>
            <person name="Chapman J."/>
            <person name="Feltus F.A."/>
            <person name="Gowik U."/>
            <person name="Grigoriev I.V."/>
            <person name="Lyons E."/>
            <person name="Maher C.A."/>
            <person name="Martis M."/>
            <person name="Narechania A."/>
            <person name="Otillar R.P."/>
            <person name="Penning B.W."/>
            <person name="Salamov A.A."/>
            <person name="Wang Y."/>
            <person name="Zhang L."/>
            <person name="Carpita N.C."/>
            <person name="Freeling M."/>
            <person name="Gingle A.R."/>
            <person name="Hash C.T."/>
            <person name="Keller B."/>
            <person name="Klein P."/>
            <person name="Kresovich S."/>
            <person name="McCann M.C."/>
            <person name="Ming R."/>
            <person name="Peterson D.G."/>
            <person name="Mehboob-ur-Rahman"/>
            <person name="Ware D."/>
            <person name="Westhoff P."/>
            <person name="Mayer K.F."/>
            <person name="Messing J."/>
            <person name="Rokhsar D.S."/>
        </authorList>
    </citation>
    <scope>NUCLEOTIDE SEQUENCE [LARGE SCALE GENOMIC DNA]</scope>
    <source>
        <strain evidence="2">cv. BTx623</strain>
    </source>
</reference>
<organism evidence="1 2">
    <name type="scientific">Sorghum bicolor</name>
    <name type="common">Sorghum</name>
    <name type="synonym">Sorghum vulgare</name>
    <dbReference type="NCBI Taxonomy" id="4558"/>
    <lineage>
        <taxon>Eukaryota</taxon>
        <taxon>Viridiplantae</taxon>
        <taxon>Streptophyta</taxon>
        <taxon>Embryophyta</taxon>
        <taxon>Tracheophyta</taxon>
        <taxon>Spermatophyta</taxon>
        <taxon>Magnoliopsida</taxon>
        <taxon>Liliopsida</taxon>
        <taxon>Poales</taxon>
        <taxon>Poaceae</taxon>
        <taxon>PACMAD clade</taxon>
        <taxon>Panicoideae</taxon>
        <taxon>Andropogonodae</taxon>
        <taxon>Andropogoneae</taxon>
        <taxon>Sorghinae</taxon>
        <taxon>Sorghum</taxon>
    </lineage>
</organism>
<dbReference type="Gramene" id="KXG23102">
    <property type="protein sequence ID" value="KXG23102"/>
    <property type="gene ID" value="SORBI_3008G056700"/>
</dbReference>
<protein>
    <submittedName>
        <fullName evidence="1">Uncharacterized protein</fullName>
    </submittedName>
</protein>
<dbReference type="EMBL" id="CM000767">
    <property type="protein sequence ID" value="KXG23101.1"/>
    <property type="molecule type" value="Genomic_DNA"/>
</dbReference>
<dbReference type="InParanoid" id="A0A1B6PBN8"/>
<reference evidence="2" key="3">
    <citation type="journal article" date="2018" name="Plant J.">
        <title>The Sorghum bicolor reference genome: improved assembly, gene annotations, a transcriptome atlas, and signatures of genome organization.</title>
        <authorList>
            <person name="McCormick R.F."/>
            <person name="Truong S.K."/>
            <person name="Sreedasyam A."/>
            <person name="Jenkins J."/>
            <person name="Shu S."/>
            <person name="Sims D."/>
            <person name="Kennedy M."/>
            <person name="Amirebrahimi M."/>
            <person name="Weers B.D."/>
            <person name="McKinley B."/>
            <person name="Mattison A."/>
            <person name="Morishige D.T."/>
            <person name="Grimwood J."/>
            <person name="Schmutz J."/>
            <person name="Mullet J.E."/>
        </authorList>
    </citation>
    <scope>NUCLEOTIDE SEQUENCE [LARGE SCALE GENOMIC DNA]</scope>
    <source>
        <strain evidence="2">cv. BTx623</strain>
    </source>
</reference>
<dbReference type="AlphaFoldDB" id="A0A1B6PBN8"/>
<dbReference type="EMBL" id="CM000767">
    <property type="protein sequence ID" value="KXG23102.1"/>
    <property type="molecule type" value="Genomic_DNA"/>
</dbReference>
<name>A0A1B6PBN8_SORBI</name>
<accession>A0A1B6PBN8</accession>
<evidence type="ECO:0000313" key="1">
    <source>
        <dbReference type="EMBL" id="KXG23102.1"/>
    </source>
</evidence>
<evidence type="ECO:0000313" key="2">
    <source>
        <dbReference type="Proteomes" id="UP000000768"/>
    </source>
</evidence>
<reference evidence="1" key="2">
    <citation type="submission" date="2017-02" db="EMBL/GenBank/DDBJ databases">
        <title>WGS assembly of Sorghum bicolor.</title>
        <authorList>
            <person name="Paterson A."/>
            <person name="Mullet J."/>
            <person name="Bowers J."/>
            <person name="Bruggmann R."/>
            <person name="Dubchak I."/>
            <person name="Grimwood J."/>
            <person name="Gundlach H."/>
            <person name="Haberer G."/>
            <person name="Hellsten U."/>
            <person name="Mitros T."/>
            <person name="Poliakov A."/>
            <person name="Schmutz J."/>
            <person name="Spannagl M."/>
            <person name="Tang H."/>
            <person name="Wang X."/>
            <person name="Wicker T."/>
            <person name="Bharti A."/>
            <person name="Chapman J."/>
            <person name="Feltus F."/>
            <person name="Gowik U."/>
            <person name="Grigoriev I."/>
            <person name="Lyons E."/>
            <person name="Maher C."/>
            <person name="Martis M."/>
            <person name="Narechania A."/>
            <person name="Otillar R."/>
            <person name="Penning B."/>
            <person name="Salamov A."/>
            <person name="Wang Y."/>
            <person name="Zhang L."/>
            <person name="Carpita N."/>
            <person name="Freeling M."/>
            <person name="Gingle A."/>
            <person name="Hash C."/>
            <person name="Keller B."/>
            <person name="Klein P."/>
            <person name="Kresovich S."/>
            <person name="Mccann M."/>
            <person name="Ming R."/>
            <person name="Peterson D."/>
            <person name="Rahman M."/>
            <person name="Ware D."/>
            <person name="Westhoff P."/>
            <person name="Mayer K."/>
            <person name="Messing J."/>
            <person name="Sims D."/>
            <person name="Jenkins J."/>
            <person name="Shu S."/>
            <person name="Rokhsar D."/>
        </authorList>
    </citation>
    <scope>NUCLEOTIDE SEQUENCE</scope>
</reference>
<keyword evidence="2" id="KW-1185">Reference proteome</keyword>
<gene>
    <name evidence="1" type="ORF">SORBI_3008G056700</name>
</gene>
<dbReference type="Proteomes" id="UP000000768">
    <property type="component" value="Chromosome 8"/>
</dbReference>
<dbReference type="Gramene" id="KXG23101">
    <property type="protein sequence ID" value="KXG23101"/>
    <property type="gene ID" value="SORBI_3008G056700"/>
</dbReference>
<sequence>MTQPSTSHPLDPALRPPVVVARRRPTMNRRGILVQTSEWASFGSRAESTVKSTRAPFGYTAESAATCRRRSQQPPCL</sequence>